<proteinExistence type="predicted"/>
<protein>
    <recommendedName>
        <fullName evidence="2">DGQHR domain-containing protein</fullName>
    </recommendedName>
</protein>
<dbReference type="AlphaFoldDB" id="X1C6D6"/>
<comment type="caution">
    <text evidence="1">The sequence shown here is derived from an EMBL/GenBank/DDBJ whole genome shotgun (WGS) entry which is preliminary data.</text>
</comment>
<dbReference type="Pfam" id="PF14072">
    <property type="entry name" value="DndB"/>
    <property type="match status" value="1"/>
</dbReference>
<feature type="non-terminal residue" evidence="1">
    <location>
        <position position="1"/>
    </location>
</feature>
<accession>X1C6D6</accession>
<evidence type="ECO:0008006" key="2">
    <source>
        <dbReference type="Google" id="ProtNLM"/>
    </source>
</evidence>
<dbReference type="CDD" id="cd16412">
    <property type="entry name" value="dndB"/>
    <property type="match status" value="1"/>
</dbReference>
<dbReference type="InterPro" id="IPR017601">
    <property type="entry name" value="DGQHR-contain_dom"/>
</dbReference>
<reference evidence="1" key="1">
    <citation type="journal article" date="2014" name="Front. Microbiol.">
        <title>High frequency of phylogenetically diverse reductive dehalogenase-homologous genes in deep subseafloor sedimentary metagenomes.</title>
        <authorList>
            <person name="Kawai M."/>
            <person name="Futagami T."/>
            <person name="Toyoda A."/>
            <person name="Takaki Y."/>
            <person name="Nishi S."/>
            <person name="Hori S."/>
            <person name="Arai W."/>
            <person name="Tsubouchi T."/>
            <person name="Morono Y."/>
            <person name="Uchiyama I."/>
            <person name="Ito T."/>
            <person name="Fujiyama A."/>
            <person name="Inagaki F."/>
            <person name="Takami H."/>
        </authorList>
    </citation>
    <scope>NUCLEOTIDE SEQUENCE</scope>
    <source>
        <strain evidence="1">Expedition CK06-06</strain>
    </source>
</reference>
<dbReference type="NCBIfam" id="TIGR03187">
    <property type="entry name" value="DGQHR"/>
    <property type="match status" value="1"/>
</dbReference>
<dbReference type="InterPro" id="IPR017642">
    <property type="entry name" value="DNA_S_mod_DndB"/>
</dbReference>
<dbReference type="EMBL" id="BART01020334">
    <property type="protein sequence ID" value="GAH02937.1"/>
    <property type="molecule type" value="Genomic_DNA"/>
</dbReference>
<organism evidence="1">
    <name type="scientific">marine sediment metagenome</name>
    <dbReference type="NCBI Taxonomy" id="412755"/>
    <lineage>
        <taxon>unclassified sequences</taxon>
        <taxon>metagenomes</taxon>
        <taxon>ecological metagenomes</taxon>
    </lineage>
</organism>
<sequence>DSRFIINDGQHRRAAIEQALLECPDMGDETISIVFFIDVGLKRTQQMFADLNKHAIRPTRSLGILYDHRDPLSNLARNLVDEVDTFRNLTEMEKTTISNRSTKLFTLSSIFQGTLSFLRKTKINKNLTKNTGMI</sequence>
<gene>
    <name evidence="1" type="ORF">S01H4_37803</name>
</gene>
<name>X1C6D6_9ZZZZ</name>
<evidence type="ECO:0000313" key="1">
    <source>
        <dbReference type="EMBL" id="GAH02937.1"/>
    </source>
</evidence>